<sequence length="195" mass="21455">MRLKYFMRGLGSGIVLTAALAALTTKPQISDAEIIERAAKLGMVSKEEAGLDEGDLKELSKNAANDNKDTDNKEANTNDDNKTDETSEDETADKEASKDTSLSDKSSTDGADQKPVETKVEEKAEESLQKIKVTIKSGMYSYSVSKALEDAGVIDSAKEFDQYLIKHNYQRRIIPGTYEIQEGDSYDKIAEIITK</sequence>
<feature type="compositionally biased region" description="Basic and acidic residues" evidence="1">
    <location>
        <begin position="111"/>
        <end position="126"/>
    </location>
</feature>
<organism evidence="3 4">
    <name type="scientific">Mobilisporobacter senegalensis</name>
    <dbReference type="NCBI Taxonomy" id="1329262"/>
    <lineage>
        <taxon>Bacteria</taxon>
        <taxon>Bacillati</taxon>
        <taxon>Bacillota</taxon>
        <taxon>Clostridia</taxon>
        <taxon>Lachnospirales</taxon>
        <taxon>Lachnospiraceae</taxon>
        <taxon>Mobilisporobacter</taxon>
    </lineage>
</organism>
<dbReference type="RefSeq" id="WP_123608477.1">
    <property type="nucleotide sequence ID" value="NZ_RJVG01000002.1"/>
</dbReference>
<evidence type="ECO:0000256" key="1">
    <source>
        <dbReference type="SAM" id="MobiDB-lite"/>
    </source>
</evidence>
<dbReference type="AlphaFoldDB" id="A0A3N1Y0M2"/>
<keyword evidence="2" id="KW-0732">Signal</keyword>
<gene>
    <name evidence="3" type="ORF">EDD66_102452</name>
</gene>
<feature type="compositionally biased region" description="Basic and acidic residues" evidence="1">
    <location>
        <begin position="93"/>
        <end position="102"/>
    </location>
</feature>
<dbReference type="EMBL" id="RJVG01000002">
    <property type="protein sequence ID" value="ROR30797.1"/>
    <property type="molecule type" value="Genomic_DNA"/>
</dbReference>
<dbReference type="Proteomes" id="UP000273083">
    <property type="component" value="Unassembled WGS sequence"/>
</dbReference>
<proteinExistence type="predicted"/>
<dbReference type="OrthoDB" id="9792479at2"/>
<evidence type="ECO:0000313" key="4">
    <source>
        <dbReference type="Proteomes" id="UP000273083"/>
    </source>
</evidence>
<dbReference type="Gene3D" id="3.30.1490.480">
    <property type="entry name" value="Endolytic murein transglycosylase"/>
    <property type="match status" value="1"/>
</dbReference>
<keyword evidence="4" id="KW-1185">Reference proteome</keyword>
<accession>A0A3N1Y0M2</accession>
<feature type="signal peptide" evidence="2">
    <location>
        <begin position="1"/>
        <end position="21"/>
    </location>
</feature>
<comment type="caution">
    <text evidence="3">The sequence shown here is derived from an EMBL/GenBank/DDBJ whole genome shotgun (WGS) entry which is preliminary data.</text>
</comment>
<name>A0A3N1Y0M2_9FIRM</name>
<feature type="region of interest" description="Disordered" evidence="1">
    <location>
        <begin position="48"/>
        <end position="126"/>
    </location>
</feature>
<feature type="chain" id="PRO_5018201371" evidence="2">
    <location>
        <begin position="22"/>
        <end position="195"/>
    </location>
</feature>
<reference evidence="3 4" key="1">
    <citation type="submission" date="2018-11" db="EMBL/GenBank/DDBJ databases">
        <title>Genomic Encyclopedia of Type Strains, Phase IV (KMG-IV): sequencing the most valuable type-strain genomes for metagenomic binning, comparative biology and taxonomic classification.</title>
        <authorList>
            <person name="Goeker M."/>
        </authorList>
    </citation>
    <scope>NUCLEOTIDE SEQUENCE [LARGE SCALE GENOMIC DNA]</scope>
    <source>
        <strain evidence="3 4">DSM 26537</strain>
    </source>
</reference>
<protein>
    <submittedName>
        <fullName evidence="3">YceG-like family protein</fullName>
    </submittedName>
</protein>
<evidence type="ECO:0000313" key="3">
    <source>
        <dbReference type="EMBL" id="ROR30797.1"/>
    </source>
</evidence>
<evidence type="ECO:0000256" key="2">
    <source>
        <dbReference type="SAM" id="SignalP"/>
    </source>
</evidence>
<feature type="compositionally biased region" description="Basic and acidic residues" evidence="1">
    <location>
        <begin position="48"/>
        <end position="85"/>
    </location>
</feature>